<reference evidence="5 6" key="1">
    <citation type="journal article" date="2023" name="Commun. Biol.">
        <title>Genome analysis of Parmales, the sister group of diatoms, reveals the evolutionary specialization of diatoms from phago-mixotrophs to photoautotrophs.</title>
        <authorList>
            <person name="Ban H."/>
            <person name="Sato S."/>
            <person name="Yoshikawa S."/>
            <person name="Yamada K."/>
            <person name="Nakamura Y."/>
            <person name="Ichinomiya M."/>
            <person name="Sato N."/>
            <person name="Blanc-Mathieu R."/>
            <person name="Endo H."/>
            <person name="Kuwata A."/>
            <person name="Ogata H."/>
        </authorList>
    </citation>
    <scope>NUCLEOTIDE SEQUENCE [LARGE SCALE GENOMIC DNA]</scope>
</reference>
<dbReference type="Gene3D" id="3.30.1360.10">
    <property type="entry name" value="RNA polymerase, RBP11-like subunit"/>
    <property type="match status" value="1"/>
</dbReference>
<dbReference type="InterPro" id="IPR036603">
    <property type="entry name" value="RBP11-like"/>
</dbReference>
<protein>
    <recommendedName>
        <fullName evidence="4">DNA-directed RNA polymerase RpoA/D/Rpb3-type domain-containing protein</fullName>
    </recommendedName>
</protein>
<keyword evidence="2" id="KW-0804">Transcription</keyword>
<feature type="compositionally biased region" description="Acidic residues" evidence="3">
    <location>
        <begin position="125"/>
        <end position="142"/>
    </location>
</feature>
<dbReference type="SUPFAM" id="SSF55257">
    <property type="entry name" value="RBP11-like subunits of RNA polymerase"/>
    <property type="match status" value="1"/>
</dbReference>
<dbReference type="EMBL" id="BRYB01006407">
    <property type="protein sequence ID" value="GMI56842.1"/>
    <property type="molecule type" value="Genomic_DNA"/>
</dbReference>
<proteinExistence type="predicted"/>
<keyword evidence="6" id="KW-1185">Reference proteome</keyword>
<feature type="non-terminal residue" evidence="5">
    <location>
        <position position="1"/>
    </location>
</feature>
<evidence type="ECO:0000313" key="5">
    <source>
        <dbReference type="EMBL" id="GMI56842.1"/>
    </source>
</evidence>
<dbReference type="Pfam" id="PF01193">
    <property type="entry name" value="RNA_pol_L"/>
    <property type="match status" value="1"/>
</dbReference>
<evidence type="ECO:0000313" key="6">
    <source>
        <dbReference type="Proteomes" id="UP001165060"/>
    </source>
</evidence>
<sequence length="142" mass="15617">YSPVATASYRMKSKVTVLTPVYDDDADELVVVEPGVFTIIPTTKDGHTREAVLVNEYACTMSRNYMRNERLAAAVKMERDPTQFIFSIESVGMLTAKEILLEALDVLKAKCGKLADLVTEQADGGMEEEEGGGDEEGDEMED</sequence>
<gene>
    <name evidence="5" type="ORF">TeGR_g11680</name>
</gene>
<dbReference type="InterPro" id="IPR050518">
    <property type="entry name" value="Rpo3/RPB3_RNA_Pol_subunit"/>
</dbReference>
<evidence type="ECO:0000256" key="1">
    <source>
        <dbReference type="ARBA" id="ARBA00022478"/>
    </source>
</evidence>
<evidence type="ECO:0000256" key="3">
    <source>
        <dbReference type="SAM" id="MobiDB-lite"/>
    </source>
</evidence>
<dbReference type="Proteomes" id="UP001165060">
    <property type="component" value="Unassembled WGS sequence"/>
</dbReference>
<accession>A0ABQ6NC47</accession>
<keyword evidence="1" id="KW-0240">DNA-directed RNA polymerase</keyword>
<feature type="domain" description="DNA-directed RNA polymerase RpoA/D/Rpb3-type" evidence="4">
    <location>
        <begin position="70"/>
        <end position="111"/>
    </location>
</feature>
<name>A0ABQ6NC47_9STRA</name>
<feature type="region of interest" description="Disordered" evidence="3">
    <location>
        <begin position="120"/>
        <end position="142"/>
    </location>
</feature>
<dbReference type="InterPro" id="IPR011263">
    <property type="entry name" value="DNA-dir_RNA_pol_RpoA/D/Rpb3"/>
</dbReference>
<comment type="caution">
    <text evidence="5">The sequence shown here is derived from an EMBL/GenBank/DDBJ whole genome shotgun (WGS) entry which is preliminary data.</text>
</comment>
<evidence type="ECO:0000256" key="2">
    <source>
        <dbReference type="ARBA" id="ARBA00023163"/>
    </source>
</evidence>
<dbReference type="PANTHER" id="PTHR11800:SF13">
    <property type="entry name" value="DNA-DIRECTED RNA POLYMERASES I AND III SUBUNIT RPAC1"/>
    <property type="match status" value="1"/>
</dbReference>
<organism evidence="5 6">
    <name type="scientific">Tetraparma gracilis</name>
    <dbReference type="NCBI Taxonomy" id="2962635"/>
    <lineage>
        <taxon>Eukaryota</taxon>
        <taxon>Sar</taxon>
        <taxon>Stramenopiles</taxon>
        <taxon>Ochrophyta</taxon>
        <taxon>Bolidophyceae</taxon>
        <taxon>Parmales</taxon>
        <taxon>Triparmaceae</taxon>
        <taxon>Tetraparma</taxon>
    </lineage>
</organism>
<dbReference type="PANTHER" id="PTHR11800">
    <property type="entry name" value="DNA-DIRECTED RNA POLYMERASE"/>
    <property type="match status" value="1"/>
</dbReference>
<evidence type="ECO:0000259" key="4">
    <source>
        <dbReference type="Pfam" id="PF01193"/>
    </source>
</evidence>